<dbReference type="GO" id="GO:0005829">
    <property type="term" value="C:cytosol"/>
    <property type="evidence" value="ECO:0007669"/>
    <property type="project" value="TreeGrafter"/>
</dbReference>
<evidence type="ECO:0000313" key="3">
    <source>
        <dbReference type="EMBL" id="EWC62161.1"/>
    </source>
</evidence>
<dbReference type="InterPro" id="IPR052019">
    <property type="entry name" value="F420H2_bilvrd_red/Heme_oxyg"/>
</dbReference>
<dbReference type="RefSeq" id="WP_035281898.1">
    <property type="nucleotide sequence ID" value="NZ_AYXG01000087.1"/>
</dbReference>
<dbReference type="InterPro" id="IPR012349">
    <property type="entry name" value="Split_barrel_FMN-bd"/>
</dbReference>
<organism evidence="3 4">
    <name type="scientific">Actinokineospora spheciospongiae</name>
    <dbReference type="NCBI Taxonomy" id="909613"/>
    <lineage>
        <taxon>Bacteria</taxon>
        <taxon>Bacillati</taxon>
        <taxon>Actinomycetota</taxon>
        <taxon>Actinomycetes</taxon>
        <taxon>Pseudonocardiales</taxon>
        <taxon>Pseudonocardiaceae</taxon>
        <taxon>Actinokineospora</taxon>
    </lineage>
</organism>
<sequence>MAALSETARKIFDDHNYVVLATINPDGSPQTSVLWAKRDGDDILLSTVRGRKKARNLERDPRVSLTAYDRENPYSYVEIRGSVSLTDEGGRELIEELSRAYRGESYPEEPEGTVRVVVRLTPDRITGNSA</sequence>
<dbReference type="eggNOG" id="COG3576">
    <property type="taxonomic scope" value="Bacteria"/>
</dbReference>
<dbReference type="PANTHER" id="PTHR35176">
    <property type="entry name" value="HEME OXYGENASE HI_0854-RELATED"/>
    <property type="match status" value="1"/>
</dbReference>
<dbReference type="Pfam" id="PF01243">
    <property type="entry name" value="PNPOx_N"/>
    <property type="match status" value="1"/>
</dbReference>
<gene>
    <name evidence="3" type="ORF">UO65_2527</name>
</gene>
<reference evidence="3 4" key="1">
    <citation type="journal article" date="2014" name="Genome Announc.">
        <title>Draft Genome Sequence of the Antitrypanosomally Active Sponge-Associated Bacterium Actinokineospora sp. Strain EG49.</title>
        <authorList>
            <person name="Harjes J."/>
            <person name="Ryu T."/>
            <person name="Abdelmohsen U.R."/>
            <person name="Moitinho-Silva L."/>
            <person name="Horn H."/>
            <person name="Ravasi T."/>
            <person name="Hentschel U."/>
        </authorList>
    </citation>
    <scope>NUCLEOTIDE SEQUENCE [LARGE SCALE GENOMIC DNA]</scope>
    <source>
        <strain evidence="3 4">EG49</strain>
    </source>
</reference>
<feature type="domain" description="Pyridoxamine 5'-phosphate oxidase N-terminal" evidence="2">
    <location>
        <begin position="5"/>
        <end position="126"/>
    </location>
</feature>
<name>W7J000_9PSEU</name>
<dbReference type="AlphaFoldDB" id="W7J000"/>
<evidence type="ECO:0000256" key="1">
    <source>
        <dbReference type="ARBA" id="ARBA00023002"/>
    </source>
</evidence>
<dbReference type="InterPro" id="IPR019920">
    <property type="entry name" value="F420-binding_dom_put"/>
</dbReference>
<dbReference type="GO" id="GO:0016627">
    <property type="term" value="F:oxidoreductase activity, acting on the CH-CH group of donors"/>
    <property type="evidence" value="ECO:0007669"/>
    <property type="project" value="TreeGrafter"/>
</dbReference>
<dbReference type="Gene3D" id="2.30.110.10">
    <property type="entry name" value="Electron Transport, Fmn-binding Protein, Chain A"/>
    <property type="match status" value="1"/>
</dbReference>
<dbReference type="Proteomes" id="UP000019277">
    <property type="component" value="Unassembled WGS sequence"/>
</dbReference>
<keyword evidence="1" id="KW-0560">Oxidoreductase</keyword>
<dbReference type="NCBIfam" id="TIGR03618">
    <property type="entry name" value="Rv1155_F420"/>
    <property type="match status" value="1"/>
</dbReference>
<keyword evidence="4" id="KW-1185">Reference proteome</keyword>
<dbReference type="PANTHER" id="PTHR35176:SF6">
    <property type="entry name" value="HEME OXYGENASE HI_0854-RELATED"/>
    <property type="match status" value="1"/>
</dbReference>
<protein>
    <submittedName>
        <fullName evidence="3">Putative oxidoreductase</fullName>
    </submittedName>
</protein>
<dbReference type="OrthoDB" id="162914at2"/>
<dbReference type="SUPFAM" id="SSF50475">
    <property type="entry name" value="FMN-binding split barrel"/>
    <property type="match status" value="1"/>
</dbReference>
<accession>W7J000</accession>
<proteinExistence type="predicted"/>
<dbReference type="STRING" id="909613.UO65_2527"/>
<comment type="caution">
    <text evidence="3">The sequence shown here is derived from an EMBL/GenBank/DDBJ whole genome shotgun (WGS) entry which is preliminary data.</text>
</comment>
<dbReference type="InterPro" id="IPR011576">
    <property type="entry name" value="Pyridox_Oxase_N"/>
</dbReference>
<dbReference type="EMBL" id="AYXG01000087">
    <property type="protein sequence ID" value="EWC62161.1"/>
    <property type="molecule type" value="Genomic_DNA"/>
</dbReference>
<dbReference type="GO" id="GO:0070967">
    <property type="term" value="F:coenzyme F420 binding"/>
    <property type="evidence" value="ECO:0007669"/>
    <property type="project" value="TreeGrafter"/>
</dbReference>
<evidence type="ECO:0000313" key="4">
    <source>
        <dbReference type="Proteomes" id="UP000019277"/>
    </source>
</evidence>
<evidence type="ECO:0000259" key="2">
    <source>
        <dbReference type="Pfam" id="PF01243"/>
    </source>
</evidence>